<accession>A0A382FTA2</accession>
<organism evidence="2">
    <name type="scientific">marine metagenome</name>
    <dbReference type="NCBI Taxonomy" id="408172"/>
    <lineage>
        <taxon>unclassified sequences</taxon>
        <taxon>metagenomes</taxon>
        <taxon>ecological metagenomes</taxon>
    </lineage>
</organism>
<evidence type="ECO:0000313" key="2">
    <source>
        <dbReference type="EMBL" id="SVB66308.1"/>
    </source>
</evidence>
<name>A0A382FTA2_9ZZZZ</name>
<dbReference type="AlphaFoldDB" id="A0A382FTA2"/>
<proteinExistence type="predicted"/>
<dbReference type="EMBL" id="UINC01051765">
    <property type="protein sequence ID" value="SVB66308.1"/>
    <property type="molecule type" value="Genomic_DNA"/>
</dbReference>
<keyword evidence="1" id="KW-1133">Transmembrane helix</keyword>
<keyword evidence="1" id="KW-0812">Transmembrane</keyword>
<sequence>MKNYQFFSINRADFGWMLDNLKQLFVRTQKPPYQAGTNLLLVLVLSVVVGAGVSYGTLGFMKAFDSVLNWIYF</sequence>
<feature type="transmembrane region" description="Helical" evidence="1">
    <location>
        <begin position="39"/>
        <end position="61"/>
    </location>
</feature>
<protein>
    <submittedName>
        <fullName evidence="2">Uncharacterized protein</fullName>
    </submittedName>
</protein>
<keyword evidence="1" id="KW-0472">Membrane</keyword>
<gene>
    <name evidence="2" type="ORF">METZ01_LOCUS219162</name>
</gene>
<evidence type="ECO:0000256" key="1">
    <source>
        <dbReference type="SAM" id="Phobius"/>
    </source>
</evidence>
<feature type="non-terminal residue" evidence="2">
    <location>
        <position position="73"/>
    </location>
</feature>
<reference evidence="2" key="1">
    <citation type="submission" date="2018-05" db="EMBL/GenBank/DDBJ databases">
        <authorList>
            <person name="Lanie J.A."/>
            <person name="Ng W.-L."/>
            <person name="Kazmierczak K.M."/>
            <person name="Andrzejewski T.M."/>
            <person name="Davidsen T.M."/>
            <person name="Wayne K.J."/>
            <person name="Tettelin H."/>
            <person name="Glass J.I."/>
            <person name="Rusch D."/>
            <person name="Podicherti R."/>
            <person name="Tsui H.-C.T."/>
            <person name="Winkler M.E."/>
        </authorList>
    </citation>
    <scope>NUCLEOTIDE SEQUENCE</scope>
</reference>